<dbReference type="PANTHER" id="PTHR14969">
    <property type="entry name" value="SPHINGOSINE-1-PHOSPHATE PHOSPHOHYDROLASE"/>
    <property type="match status" value="1"/>
</dbReference>
<evidence type="ECO:0000259" key="2">
    <source>
        <dbReference type="SMART" id="SM00014"/>
    </source>
</evidence>
<dbReference type="Proteomes" id="UP000249081">
    <property type="component" value="Unassembled WGS sequence"/>
</dbReference>
<accession>A0A2W4WL47</accession>
<feature type="transmembrane region" description="Helical" evidence="1">
    <location>
        <begin position="70"/>
        <end position="94"/>
    </location>
</feature>
<dbReference type="PANTHER" id="PTHR14969:SF13">
    <property type="entry name" value="AT30094P"/>
    <property type="match status" value="1"/>
</dbReference>
<name>A0A2W4WL47_9CYAN</name>
<comment type="caution">
    <text evidence="3">The sequence shown here is derived from an EMBL/GenBank/DDBJ whole genome shotgun (WGS) entry which is preliminary data.</text>
</comment>
<dbReference type="SMART" id="SM00014">
    <property type="entry name" value="acidPPc"/>
    <property type="match status" value="1"/>
</dbReference>
<feature type="transmembrane region" description="Helical" evidence="1">
    <location>
        <begin position="199"/>
        <end position="218"/>
    </location>
</feature>
<dbReference type="Pfam" id="PF01569">
    <property type="entry name" value="PAP2"/>
    <property type="match status" value="1"/>
</dbReference>
<dbReference type="Gene3D" id="1.20.144.10">
    <property type="entry name" value="Phosphatidic acid phosphatase type 2/haloperoxidase"/>
    <property type="match status" value="2"/>
</dbReference>
<gene>
    <name evidence="3" type="ORF">DCF17_02455</name>
</gene>
<organism evidence="3 4">
    <name type="scientific">Shackletoniella antarctica</name>
    <dbReference type="NCBI Taxonomy" id="268115"/>
    <lineage>
        <taxon>Bacteria</taxon>
        <taxon>Bacillati</taxon>
        <taxon>Cyanobacteriota</taxon>
        <taxon>Cyanophyceae</taxon>
        <taxon>Oculatellales</taxon>
        <taxon>Oculatellaceae</taxon>
        <taxon>Shackletoniella</taxon>
    </lineage>
</organism>
<dbReference type="AlphaFoldDB" id="A0A2W4WL47"/>
<dbReference type="SUPFAM" id="SSF48317">
    <property type="entry name" value="Acid phosphatase/Vanadium-dependent haloperoxidase"/>
    <property type="match status" value="1"/>
</dbReference>
<keyword evidence="1" id="KW-0472">Membrane</keyword>
<sequence length="223" mass="24233">MAVVSTRLYWLFQSFLAFVPYLLVGLVAGALVLTLGALFARFLLVDWLRPFEEACLLRFKDWANPTLDRVMAAITWLAQGEVTIPLVMVVGGILAYRDEAIAALVLAIGLGGSWLLNGIFKSFFKRERPELWASSKRPMDYSFPSGHSMSAISFYGLLAASFTAFFSVPLGITATVAMVVTLGVGFSRMYLGVHWPTDVLSGWVAGGIWLGACLQGLAQIGGI</sequence>
<feature type="transmembrane region" description="Helical" evidence="1">
    <location>
        <begin position="164"/>
        <end position="187"/>
    </location>
</feature>
<feature type="transmembrane region" description="Helical" evidence="1">
    <location>
        <begin position="15"/>
        <end position="40"/>
    </location>
</feature>
<protein>
    <recommendedName>
        <fullName evidence="2">Phosphatidic acid phosphatase type 2/haloperoxidase domain-containing protein</fullName>
    </recommendedName>
</protein>
<reference evidence="3 4" key="2">
    <citation type="submission" date="2018-06" db="EMBL/GenBank/DDBJ databases">
        <title>Metagenomic assembly of (sub)arctic Cyanobacteria and their associated microbiome from non-axenic cultures.</title>
        <authorList>
            <person name="Baurain D."/>
        </authorList>
    </citation>
    <scope>NUCLEOTIDE SEQUENCE [LARGE SCALE GENOMIC DNA]</scope>
    <source>
        <strain evidence="3">ULC041bin1</strain>
    </source>
</reference>
<keyword evidence="1" id="KW-1133">Transmembrane helix</keyword>
<feature type="transmembrane region" description="Helical" evidence="1">
    <location>
        <begin position="100"/>
        <end position="120"/>
    </location>
</feature>
<dbReference type="InterPro" id="IPR036938">
    <property type="entry name" value="PAP2/HPO_sf"/>
</dbReference>
<dbReference type="InterPro" id="IPR000326">
    <property type="entry name" value="PAP2/HPO"/>
</dbReference>
<evidence type="ECO:0000313" key="3">
    <source>
        <dbReference type="EMBL" id="PZO45192.1"/>
    </source>
</evidence>
<keyword evidence="1" id="KW-0812">Transmembrane</keyword>
<proteinExistence type="predicted"/>
<reference evidence="4" key="1">
    <citation type="submission" date="2018-04" db="EMBL/GenBank/DDBJ databases">
        <authorList>
            <person name="Cornet L."/>
        </authorList>
    </citation>
    <scope>NUCLEOTIDE SEQUENCE [LARGE SCALE GENOMIC DNA]</scope>
</reference>
<evidence type="ECO:0000313" key="4">
    <source>
        <dbReference type="Proteomes" id="UP000249081"/>
    </source>
</evidence>
<feature type="domain" description="Phosphatidic acid phosphatase type 2/haloperoxidase" evidence="2">
    <location>
        <begin position="103"/>
        <end position="214"/>
    </location>
</feature>
<evidence type="ECO:0000256" key="1">
    <source>
        <dbReference type="SAM" id="Phobius"/>
    </source>
</evidence>
<dbReference type="EMBL" id="QBMN01000010">
    <property type="protein sequence ID" value="PZO45192.1"/>
    <property type="molecule type" value="Genomic_DNA"/>
</dbReference>
<dbReference type="CDD" id="cd03392">
    <property type="entry name" value="PAP2_like_2"/>
    <property type="match status" value="1"/>
</dbReference>